<name>A0ACA9UG35_BIOOC</name>
<evidence type="ECO:0000313" key="2">
    <source>
        <dbReference type="Proteomes" id="UP000836387"/>
    </source>
</evidence>
<protein>
    <submittedName>
        <fullName evidence="1">Uncharacterized protein</fullName>
    </submittedName>
</protein>
<dbReference type="EMBL" id="CADEHS020000480">
    <property type="protein sequence ID" value="CAG9952336.1"/>
    <property type="molecule type" value="Genomic_DNA"/>
</dbReference>
<comment type="caution">
    <text evidence="1">The sequence shown here is derived from an EMBL/GenBank/DDBJ whole genome shotgun (WGS) entry which is preliminary data.</text>
</comment>
<keyword evidence="2" id="KW-1185">Reference proteome</keyword>
<evidence type="ECO:0000313" key="1">
    <source>
        <dbReference type="EMBL" id="CAG9952336.1"/>
    </source>
</evidence>
<dbReference type="Proteomes" id="UP000836387">
    <property type="component" value="Unassembled WGS sequence"/>
</dbReference>
<proteinExistence type="predicted"/>
<reference evidence="1" key="1">
    <citation type="submission" date="2020-04" db="EMBL/GenBank/DDBJ databases">
        <authorList>
            <person name="Broberg M."/>
        </authorList>
    </citation>
    <scope>NUCLEOTIDE SEQUENCE</scope>
</reference>
<reference evidence="1" key="2">
    <citation type="submission" date="2021-10" db="EMBL/GenBank/DDBJ databases">
        <authorList>
            <person name="Piombo E."/>
        </authorList>
    </citation>
    <scope>NUCLEOTIDE SEQUENCE</scope>
</reference>
<organism evidence="1 2">
    <name type="scientific">Clonostachys rosea f. rosea IK726</name>
    <dbReference type="NCBI Taxonomy" id="1349383"/>
    <lineage>
        <taxon>Eukaryota</taxon>
        <taxon>Fungi</taxon>
        <taxon>Dikarya</taxon>
        <taxon>Ascomycota</taxon>
        <taxon>Pezizomycotina</taxon>
        <taxon>Sordariomycetes</taxon>
        <taxon>Hypocreomycetidae</taxon>
        <taxon>Hypocreales</taxon>
        <taxon>Bionectriaceae</taxon>
        <taxon>Clonostachys</taxon>
    </lineage>
</organism>
<sequence length="463" mass="51607">MAADKEIGEQRVARASSSGSDRKHEEERDDLFWTEEEEATLLRSGNALTDGFFKDVGITQNQFNTGQQLLSLGIIVLEIPSNMILYRVGPTLWIGGQIIAWGLVATFQAFQKGYTVYVITRLLLGLCEAGFIPACLFTMSRWYKRDEISKRFSWFFMGNLVASAMTGIIAFGILRMRGIAGLSGWQWLFILEGIFTVLIGFTFLLFFPDQVTNPKSLLGSCYFTEREAQILYHRVIRDDPSKKQVGTHITLEDFKSTFTNWRILPHIGFTIVGMAPPQVMGSYAPTLVTSFGYSGLQSNAMVSIGYWGLLFCNLLWGWACISSDRLGVRGPMVLLGFILGLGFNIGNKIVVTSTSAQTKFAILITSIVFSWPWHAVNGSWLSLNARTPGERSITMALHIMAANCSGIVGKALFREDDAPHYPRGFSIIVALSAIGVFLSALANLQYYFGNDRVLKRKGLRYTY</sequence>
<accession>A0ACA9UG35</accession>
<gene>
    <name evidence="1" type="ORF">CRV2_00016313</name>
</gene>